<dbReference type="InterPro" id="IPR003831">
    <property type="entry name" value="DUF211"/>
</dbReference>
<dbReference type="InterPro" id="IPR023129">
    <property type="entry name" value="MTH889-like_dom_sf"/>
</dbReference>
<dbReference type="Proteomes" id="UP001529235">
    <property type="component" value="Unassembled WGS sequence"/>
</dbReference>
<reference evidence="1 2" key="1">
    <citation type="submission" date="2023-05" db="EMBL/GenBank/DDBJ databases">
        <title>A new hyperthermophilic archaea 'Ignisphaera cupida' sp. nov. and description of the family 'Ignisphaeraceae' fam. nov.</title>
        <authorList>
            <person name="Podosokorskaya O.A."/>
            <person name="Elcheninov A.G."/>
            <person name="Klukina A."/>
            <person name="Merkel A.Y."/>
        </authorList>
    </citation>
    <scope>NUCLEOTIDE SEQUENCE [LARGE SCALE GENOMIC DNA]</scope>
    <source>
        <strain evidence="1 2">4213-co</strain>
    </source>
</reference>
<organism evidence="1 2">
    <name type="scientific">Ignisphaera cupida</name>
    <dbReference type="NCBI Taxonomy" id="3050454"/>
    <lineage>
        <taxon>Archaea</taxon>
        <taxon>Thermoproteota</taxon>
        <taxon>Thermoprotei</taxon>
        <taxon>Desulfurococcales</taxon>
        <taxon>Desulfurococcaceae</taxon>
        <taxon>Ignisphaera</taxon>
    </lineage>
</organism>
<evidence type="ECO:0000313" key="1">
    <source>
        <dbReference type="EMBL" id="MDK6027782.1"/>
    </source>
</evidence>
<sequence length="85" mass="9450">MGLTRIVMNAFKSMGKQNIIDIANQLLKLDEVRNVNIKVNDINAEVVSVTIIIEGVNLDFEKIRSVLEDMGIAIHNVSEIIASKE</sequence>
<accession>A0ABD4Z495</accession>
<dbReference type="AlphaFoldDB" id="A0ABD4Z495"/>
<dbReference type="PANTHER" id="PTHR42240:SF1">
    <property type="entry name" value="DUF211 DOMAIN-CONTAINING PROTEIN"/>
    <property type="match status" value="1"/>
</dbReference>
<dbReference type="Gene3D" id="3.30.70.1340">
    <property type="entry name" value="MTH889-like domain"/>
    <property type="match status" value="1"/>
</dbReference>
<dbReference type="SUPFAM" id="SSF160363">
    <property type="entry name" value="MTH889-like"/>
    <property type="match status" value="1"/>
</dbReference>
<dbReference type="EMBL" id="JASNVW010000001">
    <property type="protein sequence ID" value="MDK6027782.1"/>
    <property type="molecule type" value="Genomic_DNA"/>
</dbReference>
<evidence type="ECO:0000313" key="2">
    <source>
        <dbReference type="Proteomes" id="UP001529235"/>
    </source>
</evidence>
<dbReference type="Pfam" id="PF02680">
    <property type="entry name" value="DUF211"/>
    <property type="match status" value="1"/>
</dbReference>
<gene>
    <name evidence="1" type="ORF">QPL79_00130</name>
</gene>
<keyword evidence="2" id="KW-1185">Reference proteome</keyword>
<proteinExistence type="predicted"/>
<dbReference type="RefSeq" id="WP_285272767.1">
    <property type="nucleotide sequence ID" value="NZ_JASNVW010000001.1"/>
</dbReference>
<comment type="caution">
    <text evidence="1">The sequence shown here is derived from an EMBL/GenBank/DDBJ whole genome shotgun (WGS) entry which is preliminary data.</text>
</comment>
<protein>
    <submittedName>
        <fullName evidence="1">DUF211 domain-containing protein</fullName>
    </submittedName>
</protein>
<name>A0ABD4Z495_9CREN</name>
<dbReference type="PANTHER" id="PTHR42240">
    <property type="entry name" value="DUF211 DOMAIN-CONTAINING PROTEIN"/>
    <property type="match status" value="1"/>
</dbReference>